<proteinExistence type="predicted"/>
<accession>A0AAD6J0A0</accession>
<dbReference type="PANTHER" id="PTHR12203:SF107">
    <property type="entry name" value="GLYCOSYL TRANSFERASE CAP10 DOMAIN-CONTAINING PROTEIN"/>
    <property type="match status" value="1"/>
</dbReference>
<evidence type="ECO:0000313" key="4">
    <source>
        <dbReference type="EMBL" id="KAJ6261229.1"/>
    </source>
</evidence>
<feature type="compositionally biased region" description="Polar residues" evidence="1">
    <location>
        <begin position="331"/>
        <end position="342"/>
    </location>
</feature>
<dbReference type="PANTHER" id="PTHR12203">
    <property type="entry name" value="KDEL LYS-ASP-GLU-LEU CONTAINING - RELATED"/>
    <property type="match status" value="1"/>
</dbReference>
<evidence type="ECO:0000256" key="2">
    <source>
        <dbReference type="SAM" id="SignalP"/>
    </source>
</evidence>
<evidence type="ECO:0000313" key="5">
    <source>
        <dbReference type="Proteomes" id="UP001221413"/>
    </source>
</evidence>
<dbReference type="Proteomes" id="UP001221413">
    <property type="component" value="Unassembled WGS sequence"/>
</dbReference>
<feature type="region of interest" description="Disordered" evidence="1">
    <location>
        <begin position="322"/>
        <end position="342"/>
    </location>
</feature>
<dbReference type="SMART" id="SM00672">
    <property type="entry name" value="CAP10"/>
    <property type="match status" value="1"/>
</dbReference>
<evidence type="ECO:0000259" key="3">
    <source>
        <dbReference type="SMART" id="SM00672"/>
    </source>
</evidence>
<dbReference type="Pfam" id="PF05686">
    <property type="entry name" value="Glyco_transf_90"/>
    <property type="match status" value="1"/>
</dbReference>
<reference evidence="4" key="1">
    <citation type="submission" date="2023-01" db="EMBL/GenBank/DDBJ databases">
        <title>The chitinases involved in constricting ring structure development in the nematode-trapping fungus Drechslerella dactyloides.</title>
        <authorList>
            <person name="Wang R."/>
            <person name="Zhang L."/>
            <person name="Tang P."/>
            <person name="Li S."/>
            <person name="Liang L."/>
        </authorList>
    </citation>
    <scope>NUCLEOTIDE SEQUENCE</scope>
    <source>
        <strain evidence="4">YMF1.00031</strain>
    </source>
</reference>
<sequence>MPPAPWRLVLYAAALMAALVYMERAYRSESSGAQPATGKFNVSEELKGLAASRHLSHEGCLAIYPGLFVEVDRAAAFWRQKGGITLDHIDKAMVAGSGNIVRAVILDGELYVKWKDRGRHSRVHSTLAMIHDAMLTSREPIPDIEFVIYCDDHLDNSDPNVPVLVLDRTDRERHLWLIPDFGFNSWPEPKVGTFSEVKRKAGEFDARHPWKTKTPKLFWKGALLVDIRRKFFDLAKDWGWAQIEEVDWGNKETVMTMDAHCGFKYLAHLEGIAYSGRLKYLMMCHPDSSDRNLVVIPGRKWEKLPETMQHLMNNDTAAEELADRSYVEPRSPSNTMSSLLAD</sequence>
<feature type="domain" description="Glycosyl transferase CAP10" evidence="3">
    <location>
        <begin position="140"/>
        <end position="342"/>
    </location>
</feature>
<evidence type="ECO:0000256" key="1">
    <source>
        <dbReference type="SAM" id="MobiDB-lite"/>
    </source>
</evidence>
<protein>
    <recommendedName>
        <fullName evidence="3">Glycosyl transferase CAP10 domain-containing protein</fullName>
    </recommendedName>
</protein>
<gene>
    <name evidence="4" type="ORF">Dda_3897</name>
</gene>
<organism evidence="4 5">
    <name type="scientific">Drechslerella dactyloides</name>
    <name type="common">Nematode-trapping fungus</name>
    <name type="synonym">Arthrobotrys dactyloides</name>
    <dbReference type="NCBI Taxonomy" id="74499"/>
    <lineage>
        <taxon>Eukaryota</taxon>
        <taxon>Fungi</taxon>
        <taxon>Dikarya</taxon>
        <taxon>Ascomycota</taxon>
        <taxon>Pezizomycotina</taxon>
        <taxon>Orbiliomycetes</taxon>
        <taxon>Orbiliales</taxon>
        <taxon>Orbiliaceae</taxon>
        <taxon>Drechslerella</taxon>
    </lineage>
</organism>
<dbReference type="InterPro" id="IPR051091">
    <property type="entry name" value="O-Glucosyltr/Glycosyltrsf_90"/>
</dbReference>
<comment type="caution">
    <text evidence="4">The sequence shown here is derived from an EMBL/GenBank/DDBJ whole genome shotgun (WGS) entry which is preliminary data.</text>
</comment>
<feature type="chain" id="PRO_5042274027" description="Glycosyl transferase CAP10 domain-containing protein" evidence="2">
    <location>
        <begin position="26"/>
        <end position="342"/>
    </location>
</feature>
<name>A0AAD6J0A0_DREDA</name>
<keyword evidence="5" id="KW-1185">Reference proteome</keyword>
<feature type="signal peptide" evidence="2">
    <location>
        <begin position="1"/>
        <end position="25"/>
    </location>
</feature>
<dbReference type="AlphaFoldDB" id="A0AAD6J0A0"/>
<dbReference type="EMBL" id="JAQGDS010000004">
    <property type="protein sequence ID" value="KAJ6261229.1"/>
    <property type="molecule type" value="Genomic_DNA"/>
</dbReference>
<keyword evidence="2" id="KW-0732">Signal</keyword>
<dbReference type="InterPro" id="IPR006598">
    <property type="entry name" value="CAP10"/>
</dbReference>